<dbReference type="Pfam" id="PF01471">
    <property type="entry name" value="PG_binding_1"/>
    <property type="match status" value="1"/>
</dbReference>
<name>A0A6J5R7C4_9CAUD</name>
<dbReference type="EMBL" id="LR796875">
    <property type="protein sequence ID" value="CAB4171671.1"/>
    <property type="molecule type" value="Genomic_DNA"/>
</dbReference>
<dbReference type="EMBL" id="LR797103">
    <property type="protein sequence ID" value="CAB4187644.1"/>
    <property type="molecule type" value="Genomic_DNA"/>
</dbReference>
<dbReference type="InterPro" id="IPR036366">
    <property type="entry name" value="PGBDSf"/>
</dbReference>
<feature type="domain" description="Peptidoglycan binding-like" evidence="1">
    <location>
        <begin position="4"/>
        <end position="57"/>
    </location>
</feature>
<evidence type="ECO:0000313" key="2">
    <source>
        <dbReference type="EMBL" id="CAB4171671.1"/>
    </source>
</evidence>
<dbReference type="EMBL" id="LR797295">
    <property type="protein sequence ID" value="CAB4200172.1"/>
    <property type="molecule type" value="Genomic_DNA"/>
</dbReference>
<evidence type="ECO:0000259" key="1">
    <source>
        <dbReference type="Pfam" id="PF01471"/>
    </source>
</evidence>
<dbReference type="InterPro" id="IPR002477">
    <property type="entry name" value="Peptidoglycan-bd-like"/>
</dbReference>
<protein>
    <submittedName>
        <fullName evidence="3">Peptidoglycan binding-like</fullName>
    </submittedName>
</protein>
<evidence type="ECO:0000313" key="4">
    <source>
        <dbReference type="EMBL" id="CAB4200172.1"/>
    </source>
</evidence>
<reference evidence="3" key="1">
    <citation type="submission" date="2020-05" db="EMBL/GenBank/DDBJ databases">
        <authorList>
            <person name="Chiriac C."/>
            <person name="Salcher M."/>
            <person name="Ghai R."/>
            <person name="Kavagutti S V."/>
        </authorList>
    </citation>
    <scope>NUCLEOTIDE SEQUENCE</scope>
</reference>
<dbReference type="Gene3D" id="1.10.101.10">
    <property type="entry name" value="PGBD-like superfamily/PGBD"/>
    <property type="match status" value="1"/>
</dbReference>
<evidence type="ECO:0000313" key="3">
    <source>
        <dbReference type="EMBL" id="CAB4187644.1"/>
    </source>
</evidence>
<dbReference type="Gene3D" id="3.90.1720.10">
    <property type="entry name" value="endopeptidase domain like (from Nostoc punctiforme)"/>
    <property type="match status" value="1"/>
</dbReference>
<dbReference type="SUPFAM" id="SSF47090">
    <property type="entry name" value="PGBD-like"/>
    <property type="match status" value="1"/>
</dbReference>
<gene>
    <name evidence="3" type="ORF">UFOVP1156_43</name>
    <name evidence="4" type="ORF">UFOVP1346_27</name>
    <name evidence="2" type="ORF">UFOVP921_7</name>
</gene>
<proteinExistence type="predicted"/>
<sequence>MKRTAIKRRLAAHGFWPKGWAFNNGWGPLSRGQVKKFQKAHGLHADGIVGPITTRALNAPGVQASKGERARAVKWALSRVGIVEHPAGSNQGPYITSWQELSGYPGGGVAWCQCFVNASAYVGTRKRLNPASLGGYTVSVVSMAGRGEHGLKRVSLEAARPGDWVYFNWPGGDSVDHVGLFLSRNGSTVHTLEGNTSAEGSLGSQSNGGGVFKRTRDRSLIAAVVRPPFKS</sequence>
<dbReference type="InterPro" id="IPR036365">
    <property type="entry name" value="PGBD-like_sf"/>
</dbReference>
<organism evidence="3">
    <name type="scientific">uncultured Caudovirales phage</name>
    <dbReference type="NCBI Taxonomy" id="2100421"/>
    <lineage>
        <taxon>Viruses</taxon>
        <taxon>Duplodnaviria</taxon>
        <taxon>Heunggongvirae</taxon>
        <taxon>Uroviricota</taxon>
        <taxon>Caudoviricetes</taxon>
        <taxon>Peduoviridae</taxon>
        <taxon>Maltschvirus</taxon>
        <taxon>Maltschvirus maltsch</taxon>
    </lineage>
</organism>
<accession>A0A6J5R7C4</accession>